<dbReference type="AlphaFoldDB" id="A0A1B3ZF00"/>
<organism evidence="1 2">
    <name type="scientific">Sphingomonas panacis</name>
    <dbReference type="NCBI Taxonomy" id="1560345"/>
    <lineage>
        <taxon>Bacteria</taxon>
        <taxon>Pseudomonadati</taxon>
        <taxon>Pseudomonadota</taxon>
        <taxon>Alphaproteobacteria</taxon>
        <taxon>Sphingomonadales</taxon>
        <taxon>Sphingomonadaceae</taxon>
        <taxon>Sphingomonas</taxon>
    </lineage>
</organism>
<dbReference type="Proteomes" id="UP000094256">
    <property type="component" value="Chromosome"/>
</dbReference>
<proteinExistence type="predicted"/>
<reference evidence="1 2" key="1">
    <citation type="submission" date="2016-01" db="EMBL/GenBank/DDBJ databases">
        <title>Complete genome and mega plasmid sequence of Sphingomonas panacis DCY99 elicits systemic resistance in rice to Xanthomonas oryzae.</title>
        <authorList>
            <person name="Kim Y.J."/>
            <person name="Yang D.C."/>
            <person name="Sing P."/>
        </authorList>
    </citation>
    <scope>NUCLEOTIDE SEQUENCE [LARGE SCALE GENOMIC DNA]</scope>
    <source>
        <strain evidence="1 2">DCY99</strain>
    </source>
</reference>
<accession>A0A1B3ZF00</accession>
<sequence>MVLRRRTPGDMAVRSCKFQMVWRARPPKHNSVEAIMILESVKDIKAEAIPIEGKQGFQVIGRSGNS</sequence>
<keyword evidence="2" id="KW-1185">Reference proteome</keyword>
<evidence type="ECO:0000313" key="1">
    <source>
        <dbReference type="EMBL" id="AOH85997.1"/>
    </source>
</evidence>
<gene>
    <name evidence="1" type="ORF">AWL63_20595</name>
</gene>
<dbReference type="KEGG" id="span:AWL63_20595"/>
<dbReference type="EMBL" id="CP014168">
    <property type="protein sequence ID" value="AOH85997.1"/>
    <property type="molecule type" value="Genomic_DNA"/>
</dbReference>
<protein>
    <submittedName>
        <fullName evidence="1">Uncharacterized protein</fullName>
    </submittedName>
</protein>
<evidence type="ECO:0000313" key="2">
    <source>
        <dbReference type="Proteomes" id="UP000094256"/>
    </source>
</evidence>
<name>A0A1B3ZF00_9SPHN</name>